<dbReference type="AlphaFoldDB" id="A0A5K7YNW5"/>
<dbReference type="SUPFAM" id="SSF56601">
    <property type="entry name" value="beta-lactamase/transpeptidase-like"/>
    <property type="match status" value="1"/>
</dbReference>
<gene>
    <name evidence="21" type="ORF">DSCA_54020</name>
</gene>
<evidence type="ECO:0000256" key="14">
    <source>
        <dbReference type="ARBA" id="ARBA00023136"/>
    </source>
</evidence>
<keyword evidence="6" id="KW-0645">Protease</keyword>
<evidence type="ECO:0000256" key="3">
    <source>
        <dbReference type="ARBA" id="ARBA00007090"/>
    </source>
</evidence>
<dbReference type="KEGG" id="dalk:DSCA_54020"/>
<dbReference type="InterPro" id="IPR001460">
    <property type="entry name" value="PCN-bd_Tpept"/>
</dbReference>
<organism evidence="21 22">
    <name type="scientific">Desulfosarcina alkanivorans</name>
    <dbReference type="NCBI Taxonomy" id="571177"/>
    <lineage>
        <taxon>Bacteria</taxon>
        <taxon>Pseudomonadati</taxon>
        <taxon>Thermodesulfobacteriota</taxon>
        <taxon>Desulfobacteria</taxon>
        <taxon>Desulfobacterales</taxon>
        <taxon>Desulfosarcinaceae</taxon>
        <taxon>Desulfosarcina</taxon>
    </lineage>
</organism>
<evidence type="ECO:0000256" key="13">
    <source>
        <dbReference type="ARBA" id="ARBA00022989"/>
    </source>
</evidence>
<keyword evidence="9" id="KW-0812">Transmembrane</keyword>
<dbReference type="InterPro" id="IPR001264">
    <property type="entry name" value="Glyco_trans_51"/>
</dbReference>
<evidence type="ECO:0000256" key="4">
    <source>
        <dbReference type="ARBA" id="ARBA00007739"/>
    </source>
</evidence>
<evidence type="ECO:0000313" key="21">
    <source>
        <dbReference type="EMBL" id="BBO71472.1"/>
    </source>
</evidence>
<evidence type="ECO:0000256" key="11">
    <source>
        <dbReference type="ARBA" id="ARBA00022960"/>
    </source>
</evidence>
<dbReference type="GO" id="GO:0009252">
    <property type="term" value="P:peptidoglycan biosynthetic process"/>
    <property type="evidence" value="ECO:0007669"/>
    <property type="project" value="UniProtKB-UniPathway"/>
</dbReference>
<reference evidence="21 22" key="1">
    <citation type="submission" date="2019-11" db="EMBL/GenBank/DDBJ databases">
        <title>Comparative genomics of hydrocarbon-degrading Desulfosarcina strains.</title>
        <authorList>
            <person name="Watanabe M."/>
            <person name="Kojima H."/>
            <person name="Fukui M."/>
        </authorList>
    </citation>
    <scope>NUCLEOTIDE SEQUENCE [LARGE SCALE GENOMIC DNA]</scope>
    <source>
        <strain evidence="21 22">PL12</strain>
    </source>
</reference>
<dbReference type="OrthoDB" id="9766909at2"/>
<feature type="domain" description="Penicillin-binding protein transpeptidase" evidence="19">
    <location>
        <begin position="339"/>
        <end position="586"/>
    </location>
</feature>
<dbReference type="InterPro" id="IPR012338">
    <property type="entry name" value="Beta-lactam/transpept-like"/>
</dbReference>
<dbReference type="Pfam" id="PF00912">
    <property type="entry name" value="Transgly"/>
    <property type="match status" value="1"/>
</dbReference>
<dbReference type="EMBL" id="AP021874">
    <property type="protein sequence ID" value="BBO71472.1"/>
    <property type="molecule type" value="Genomic_DNA"/>
</dbReference>
<dbReference type="FunFam" id="1.10.3810.10:FF:000001">
    <property type="entry name" value="Penicillin-binding protein 1A"/>
    <property type="match status" value="1"/>
</dbReference>
<evidence type="ECO:0000259" key="20">
    <source>
        <dbReference type="Pfam" id="PF00912"/>
    </source>
</evidence>
<keyword evidence="7" id="KW-0328">Glycosyltransferase</keyword>
<dbReference type="GO" id="GO:0008360">
    <property type="term" value="P:regulation of cell shape"/>
    <property type="evidence" value="ECO:0007669"/>
    <property type="project" value="UniProtKB-KW"/>
</dbReference>
<dbReference type="Gene3D" id="3.40.710.10">
    <property type="entry name" value="DD-peptidase/beta-lactamase superfamily"/>
    <property type="match status" value="1"/>
</dbReference>
<evidence type="ECO:0000256" key="18">
    <source>
        <dbReference type="ARBA" id="ARBA00049902"/>
    </source>
</evidence>
<dbReference type="GO" id="GO:0008658">
    <property type="term" value="F:penicillin binding"/>
    <property type="evidence" value="ECO:0007669"/>
    <property type="project" value="InterPro"/>
</dbReference>
<dbReference type="Proteomes" id="UP000427906">
    <property type="component" value="Chromosome"/>
</dbReference>
<evidence type="ECO:0000256" key="5">
    <source>
        <dbReference type="ARBA" id="ARBA00022645"/>
    </source>
</evidence>
<comment type="subcellular location">
    <subcellularLocation>
        <location evidence="1">Membrane</location>
    </subcellularLocation>
</comment>
<dbReference type="PANTHER" id="PTHR32282:SF27">
    <property type="entry name" value="PENICILLIN-BINDING PROTEIN 1A"/>
    <property type="match status" value="1"/>
</dbReference>
<comment type="pathway">
    <text evidence="2">Cell wall biogenesis; peptidoglycan biosynthesis.</text>
</comment>
<dbReference type="NCBIfam" id="TIGR02074">
    <property type="entry name" value="PBP_1a_fam"/>
    <property type="match status" value="1"/>
</dbReference>
<accession>A0A5K7YNW5</accession>
<comment type="catalytic activity">
    <reaction evidence="18">
        <text>[GlcNAc-(1-&gt;4)-Mur2Ac(oyl-L-Ala-gamma-D-Glu-L-Lys-D-Ala-D-Ala)](n)-di-trans,octa-cis-undecaprenyl diphosphate + beta-D-GlcNAc-(1-&gt;4)-Mur2Ac(oyl-L-Ala-gamma-D-Glu-L-Lys-D-Ala-D-Ala)-di-trans,octa-cis-undecaprenyl diphosphate = [GlcNAc-(1-&gt;4)-Mur2Ac(oyl-L-Ala-gamma-D-Glu-L-Lys-D-Ala-D-Ala)](n+1)-di-trans,octa-cis-undecaprenyl diphosphate + di-trans,octa-cis-undecaprenyl diphosphate + H(+)</text>
        <dbReference type="Rhea" id="RHEA:23708"/>
        <dbReference type="Rhea" id="RHEA-COMP:9602"/>
        <dbReference type="Rhea" id="RHEA-COMP:9603"/>
        <dbReference type="ChEBI" id="CHEBI:15378"/>
        <dbReference type="ChEBI" id="CHEBI:58405"/>
        <dbReference type="ChEBI" id="CHEBI:60033"/>
        <dbReference type="ChEBI" id="CHEBI:78435"/>
        <dbReference type="EC" id="2.4.99.28"/>
    </reaction>
</comment>
<evidence type="ECO:0000256" key="2">
    <source>
        <dbReference type="ARBA" id="ARBA00004752"/>
    </source>
</evidence>
<dbReference type="GO" id="GO:0009002">
    <property type="term" value="F:serine-type D-Ala-D-Ala carboxypeptidase activity"/>
    <property type="evidence" value="ECO:0007669"/>
    <property type="project" value="UniProtKB-EC"/>
</dbReference>
<keyword evidence="8" id="KW-0808">Transferase</keyword>
<dbReference type="GO" id="GO:0016020">
    <property type="term" value="C:membrane"/>
    <property type="evidence" value="ECO:0007669"/>
    <property type="project" value="UniProtKB-SubCell"/>
</dbReference>
<keyword evidence="11" id="KW-0133">Cell shape</keyword>
<keyword evidence="16" id="KW-0961">Cell wall biogenesis/degradation</keyword>
<dbReference type="PANTHER" id="PTHR32282">
    <property type="entry name" value="BINDING PROTEIN TRANSPEPTIDASE, PUTATIVE-RELATED"/>
    <property type="match status" value="1"/>
</dbReference>
<proteinExistence type="inferred from homology"/>
<comment type="similarity">
    <text evidence="3">In the C-terminal section; belongs to the transpeptidase family.</text>
</comment>
<comment type="similarity">
    <text evidence="4">In the N-terminal section; belongs to the glycosyltransferase 51 family.</text>
</comment>
<evidence type="ECO:0000313" key="22">
    <source>
        <dbReference type="Proteomes" id="UP000427906"/>
    </source>
</evidence>
<evidence type="ECO:0000256" key="8">
    <source>
        <dbReference type="ARBA" id="ARBA00022679"/>
    </source>
</evidence>
<evidence type="ECO:0000256" key="10">
    <source>
        <dbReference type="ARBA" id="ARBA00022801"/>
    </source>
</evidence>
<feature type="domain" description="Glycosyl transferase family 51" evidence="20">
    <location>
        <begin position="72"/>
        <end position="235"/>
    </location>
</feature>
<sequence length="664" mass="72447">MTLSLRLFRSATALIYLIAALGALAATGLFCLFLVAAKDLPRVPEPIGRINDTPATEIFSGDGQRILTIGGRETVALEDVSYAFIQAILATEDHRFWEHRGVNKLRTVKALWVTLFQPGKVQGASTITQQLAKNLFFSFERTYVRKFRELLVAFQIEAQFSKQEILEAYINQIPFGVGAYGIGEAARTFFGKSAGELTLTEASLLAGLPKSPTRYNPFRYPQRARARQQVVLQRMVATGMIHREEADDAMAAPVDLRARGRSLRVDSYFLDAVMKSLEETYGPEVVYHGGLRVYTTLDVGMQQQAEAALQQGIAGLETQMGMARDARPAPSEGDNGLQGALVAVEVNTGAVKALVGGRDFFQTPYNRALQNHRQPGSGFKPFLYYGVLERLGRTPADVMMDKPVSIPVAGKPPWKPRNFERAYKGPMVIKKAFTSSVNTVAAQLVEALGPDAVIRTARRCGITSPLRPVYSVALGTFGVSPLEMAAAYATFAAGGVRHPPFWIRRVEDVSGRVLEEHIITGERVLNESITYQLTDMMAGVIDEGTGRVVRRMGLALPAAGKTGTTNDYNDAWFTGFTPNLSTSVWVGFDRGQGMRDKNGAGITGGRGAAPIWAQFMKAATQGEPPRAFMAPADIYFKKVNPETGSAAGFWTRNPVSVAMRKKSG</sequence>
<keyword evidence="5" id="KW-0121">Carboxypeptidase</keyword>
<dbReference type="GO" id="GO:0006508">
    <property type="term" value="P:proteolysis"/>
    <property type="evidence" value="ECO:0007669"/>
    <property type="project" value="UniProtKB-KW"/>
</dbReference>
<evidence type="ECO:0000256" key="1">
    <source>
        <dbReference type="ARBA" id="ARBA00004370"/>
    </source>
</evidence>
<evidence type="ECO:0000256" key="15">
    <source>
        <dbReference type="ARBA" id="ARBA00023268"/>
    </source>
</evidence>
<keyword evidence="10" id="KW-0378">Hydrolase</keyword>
<evidence type="ECO:0000256" key="9">
    <source>
        <dbReference type="ARBA" id="ARBA00022692"/>
    </source>
</evidence>
<dbReference type="GO" id="GO:0008955">
    <property type="term" value="F:peptidoglycan glycosyltransferase activity"/>
    <property type="evidence" value="ECO:0007669"/>
    <property type="project" value="UniProtKB-EC"/>
</dbReference>
<dbReference type="RefSeq" id="WP_155319299.1">
    <property type="nucleotide sequence ID" value="NZ_AP021874.1"/>
</dbReference>
<dbReference type="InterPro" id="IPR050396">
    <property type="entry name" value="Glycosyltr_51/Transpeptidase"/>
</dbReference>
<evidence type="ECO:0000256" key="16">
    <source>
        <dbReference type="ARBA" id="ARBA00023316"/>
    </source>
</evidence>
<keyword evidence="22" id="KW-1185">Reference proteome</keyword>
<keyword evidence="14" id="KW-0472">Membrane</keyword>
<evidence type="ECO:0000256" key="6">
    <source>
        <dbReference type="ARBA" id="ARBA00022670"/>
    </source>
</evidence>
<dbReference type="SUPFAM" id="SSF53955">
    <property type="entry name" value="Lysozyme-like"/>
    <property type="match status" value="1"/>
</dbReference>
<dbReference type="GO" id="GO:0030288">
    <property type="term" value="C:outer membrane-bounded periplasmic space"/>
    <property type="evidence" value="ECO:0007669"/>
    <property type="project" value="TreeGrafter"/>
</dbReference>
<dbReference type="Pfam" id="PF00905">
    <property type="entry name" value="Transpeptidase"/>
    <property type="match status" value="1"/>
</dbReference>
<dbReference type="InterPro" id="IPR036950">
    <property type="entry name" value="PBP_transglycosylase"/>
</dbReference>
<evidence type="ECO:0000259" key="19">
    <source>
        <dbReference type="Pfam" id="PF00905"/>
    </source>
</evidence>
<keyword evidence="12" id="KW-0573">Peptidoglycan synthesis</keyword>
<name>A0A5K7YNW5_9BACT</name>
<evidence type="ECO:0000256" key="12">
    <source>
        <dbReference type="ARBA" id="ARBA00022984"/>
    </source>
</evidence>
<dbReference type="GO" id="GO:0071555">
    <property type="term" value="P:cell wall organization"/>
    <property type="evidence" value="ECO:0007669"/>
    <property type="project" value="UniProtKB-KW"/>
</dbReference>
<evidence type="ECO:0000256" key="7">
    <source>
        <dbReference type="ARBA" id="ARBA00022676"/>
    </source>
</evidence>
<comment type="catalytic activity">
    <reaction evidence="17">
        <text>Preferential cleavage: (Ac)2-L-Lys-D-Ala-|-D-Ala. Also transpeptidation of peptidyl-alanyl moieties that are N-acyl substituents of D-alanine.</text>
        <dbReference type="EC" id="3.4.16.4"/>
    </reaction>
</comment>
<evidence type="ECO:0000256" key="17">
    <source>
        <dbReference type="ARBA" id="ARBA00034000"/>
    </source>
</evidence>
<keyword evidence="15" id="KW-0511">Multifunctional enzyme</keyword>
<protein>
    <submittedName>
        <fullName evidence="21">Penicillin-binding protein</fullName>
    </submittedName>
</protein>
<dbReference type="Gene3D" id="1.10.3810.10">
    <property type="entry name" value="Biosynthetic peptidoglycan transglycosylase-like"/>
    <property type="match status" value="1"/>
</dbReference>
<dbReference type="UniPathway" id="UPA00219"/>
<dbReference type="InterPro" id="IPR023346">
    <property type="entry name" value="Lysozyme-like_dom_sf"/>
</dbReference>
<keyword evidence="13" id="KW-1133">Transmembrane helix</keyword>